<dbReference type="SUPFAM" id="SSF54593">
    <property type="entry name" value="Glyoxalase/Bleomycin resistance protein/Dihydroxybiphenyl dioxygenase"/>
    <property type="match status" value="1"/>
</dbReference>
<protein>
    <submittedName>
        <fullName evidence="2">Glyoxalase/bleomycin resistance protein/dioxygenase</fullName>
    </submittedName>
</protein>
<dbReference type="InterPro" id="IPR004360">
    <property type="entry name" value="Glyas_Fos-R_dOase_dom"/>
</dbReference>
<accession>A0A8E1V7V3</accession>
<comment type="caution">
    <text evidence="2">The sequence shown here is derived from an EMBL/GenBank/DDBJ whole genome shotgun (WGS) entry which is preliminary data.</text>
</comment>
<dbReference type="Gene3D" id="3.10.180.10">
    <property type="entry name" value="2,3-Dihydroxybiphenyl 1,2-Dioxygenase, domain 1"/>
    <property type="match status" value="1"/>
</dbReference>
<dbReference type="Proteomes" id="UP000071979">
    <property type="component" value="Unassembled WGS sequence"/>
</dbReference>
<dbReference type="PANTHER" id="PTHR36113">
    <property type="entry name" value="LYASE, PUTATIVE-RELATED-RELATED"/>
    <property type="match status" value="1"/>
</dbReference>
<dbReference type="InterPro" id="IPR029068">
    <property type="entry name" value="Glyas_Bleomycin-R_OHBP_Dase"/>
</dbReference>
<dbReference type="CDD" id="cd06587">
    <property type="entry name" value="VOC"/>
    <property type="match status" value="1"/>
</dbReference>
<dbReference type="InterPro" id="IPR051332">
    <property type="entry name" value="Fosfomycin_Res_Enzymes"/>
</dbReference>
<dbReference type="InterPro" id="IPR037523">
    <property type="entry name" value="VOC_core"/>
</dbReference>
<dbReference type="PROSITE" id="PS51819">
    <property type="entry name" value="VOC"/>
    <property type="match status" value="1"/>
</dbReference>
<sequence>MKDIDVGFTHIAFMVRDLEKSMDFYRRYAEMKVIHTREPDVPAARKVAWLSDHTRPFALVLVQADDVSDTPLGKFGHLGIACASREEIDRKTAMAVAEGVLRKAPEEAGEPVGYYVFFADPDGNTLELSFGQRVGLEAIRTAPGLL</sequence>
<dbReference type="GO" id="GO:0051213">
    <property type="term" value="F:dioxygenase activity"/>
    <property type="evidence" value="ECO:0007669"/>
    <property type="project" value="UniProtKB-KW"/>
</dbReference>
<dbReference type="RefSeq" id="WP_058776201.1">
    <property type="nucleotide sequence ID" value="NZ_LDSD01000014.1"/>
</dbReference>
<keyword evidence="2" id="KW-0223">Dioxygenase</keyword>
<dbReference type="PANTHER" id="PTHR36113:SF3">
    <property type="entry name" value="SLL5075 PROTEIN"/>
    <property type="match status" value="1"/>
</dbReference>
<gene>
    <name evidence="2" type="ORF">SA3R_17655</name>
</gene>
<dbReference type="AlphaFoldDB" id="A0A8E1V7V3"/>
<proteinExistence type="predicted"/>
<feature type="domain" description="VOC" evidence="1">
    <location>
        <begin position="7"/>
        <end position="131"/>
    </location>
</feature>
<dbReference type="Pfam" id="PF00903">
    <property type="entry name" value="Glyoxalase"/>
    <property type="match status" value="1"/>
</dbReference>
<organism evidence="2 3">
    <name type="scientific">Pantoea dispersa</name>
    <dbReference type="NCBI Taxonomy" id="59814"/>
    <lineage>
        <taxon>Bacteria</taxon>
        <taxon>Pseudomonadati</taxon>
        <taxon>Pseudomonadota</taxon>
        <taxon>Gammaproteobacteria</taxon>
        <taxon>Enterobacterales</taxon>
        <taxon>Erwiniaceae</taxon>
        <taxon>Pantoea</taxon>
    </lineage>
</organism>
<evidence type="ECO:0000313" key="2">
    <source>
        <dbReference type="EMBL" id="KTS66454.1"/>
    </source>
</evidence>
<dbReference type="EMBL" id="LDSE01000031">
    <property type="protein sequence ID" value="KTS66454.1"/>
    <property type="molecule type" value="Genomic_DNA"/>
</dbReference>
<name>A0A8E1V7V3_9GAMM</name>
<keyword evidence="2" id="KW-0560">Oxidoreductase</keyword>
<evidence type="ECO:0000313" key="3">
    <source>
        <dbReference type="Proteomes" id="UP000071979"/>
    </source>
</evidence>
<reference evidence="2 3" key="1">
    <citation type="journal article" date="2016" name="Front. Microbiol.">
        <title>Genomic Resource of Rice Seed Associated Bacteria.</title>
        <authorList>
            <person name="Midha S."/>
            <person name="Bansal K."/>
            <person name="Sharma S."/>
            <person name="Kumar N."/>
            <person name="Patil P.P."/>
            <person name="Chaudhry V."/>
            <person name="Patil P.B."/>
        </authorList>
    </citation>
    <scope>NUCLEOTIDE SEQUENCE [LARGE SCALE GENOMIC DNA]</scope>
    <source>
        <strain evidence="2 3">SA3</strain>
    </source>
</reference>
<evidence type="ECO:0000259" key="1">
    <source>
        <dbReference type="PROSITE" id="PS51819"/>
    </source>
</evidence>